<organism evidence="2 3">
    <name type="scientific">Strongylus vulgaris</name>
    <name type="common">Blood worm</name>
    <dbReference type="NCBI Taxonomy" id="40348"/>
    <lineage>
        <taxon>Eukaryota</taxon>
        <taxon>Metazoa</taxon>
        <taxon>Ecdysozoa</taxon>
        <taxon>Nematoda</taxon>
        <taxon>Chromadorea</taxon>
        <taxon>Rhabditida</taxon>
        <taxon>Rhabditina</taxon>
        <taxon>Rhabditomorpha</taxon>
        <taxon>Strongyloidea</taxon>
        <taxon>Strongylidae</taxon>
        <taxon>Strongylus</taxon>
    </lineage>
</organism>
<reference evidence="2 3" key="1">
    <citation type="submission" date="2018-11" db="EMBL/GenBank/DDBJ databases">
        <authorList>
            <consortium name="Pathogen Informatics"/>
        </authorList>
    </citation>
    <scope>NUCLEOTIDE SEQUENCE [LARGE SCALE GENOMIC DNA]</scope>
</reference>
<keyword evidence="3" id="KW-1185">Reference proteome</keyword>
<gene>
    <name evidence="2" type="ORF">SVUK_LOCUS8585</name>
</gene>
<protein>
    <recommendedName>
        <fullName evidence="1">Oxidoreductase FAD/NAD(P)-binding domain-containing protein</fullName>
    </recommendedName>
</protein>
<evidence type="ECO:0000259" key="1">
    <source>
        <dbReference type="Pfam" id="PF00175"/>
    </source>
</evidence>
<proteinExistence type="predicted"/>
<name>A0A3P7JBQ7_STRVU</name>
<dbReference type="Proteomes" id="UP000270094">
    <property type="component" value="Unassembled WGS sequence"/>
</dbReference>
<dbReference type="GO" id="GO:0016491">
    <property type="term" value="F:oxidoreductase activity"/>
    <property type="evidence" value="ECO:0007669"/>
    <property type="project" value="InterPro"/>
</dbReference>
<feature type="domain" description="Oxidoreductase FAD/NAD(P)-binding" evidence="1">
    <location>
        <begin position="7"/>
        <end position="57"/>
    </location>
</feature>
<dbReference type="Pfam" id="PF00175">
    <property type="entry name" value="NAD_binding_1"/>
    <property type="match status" value="1"/>
</dbReference>
<dbReference type="EMBL" id="UYYB01031450">
    <property type="protein sequence ID" value="VDM73587.1"/>
    <property type="molecule type" value="Genomic_DNA"/>
</dbReference>
<evidence type="ECO:0000313" key="2">
    <source>
        <dbReference type="EMBL" id="VDM73587.1"/>
    </source>
</evidence>
<dbReference type="AlphaFoldDB" id="A0A3P7JBQ7"/>
<dbReference type="InterPro" id="IPR039261">
    <property type="entry name" value="FNR_nucleotide-bd"/>
</dbReference>
<accession>A0A3P7JBQ7</accession>
<dbReference type="OrthoDB" id="5841673at2759"/>
<dbReference type="SUPFAM" id="SSF52343">
    <property type="entry name" value="Ferredoxin reductase-like, C-terminal NADP-linked domain"/>
    <property type="match status" value="1"/>
</dbReference>
<sequence>MPIKWNDSRVQVEHILSRASDNWTGRVGHISADMLPTPSDSLRVLICGPDGFIQSAVQ</sequence>
<dbReference type="Gene3D" id="3.40.50.80">
    <property type="entry name" value="Nucleotide-binding domain of ferredoxin-NADP reductase (FNR) module"/>
    <property type="match status" value="1"/>
</dbReference>
<dbReference type="InterPro" id="IPR001433">
    <property type="entry name" value="OxRdtase_FAD/NAD-bd"/>
</dbReference>
<evidence type="ECO:0000313" key="3">
    <source>
        <dbReference type="Proteomes" id="UP000270094"/>
    </source>
</evidence>